<dbReference type="Proteomes" id="UP000812440">
    <property type="component" value="Chromosome 5"/>
</dbReference>
<evidence type="ECO:0000256" key="1">
    <source>
        <dbReference type="ARBA" id="ARBA00022737"/>
    </source>
</evidence>
<sequence length="85" mass="9398">MQISCTDQYCAFPLNGNELCIWSTSDPTEEEPLILKGHHQPITAVIVCDGINPHLVCSASQDYVILWNISKCRTSVLQGESSLFS</sequence>
<dbReference type="AlphaFoldDB" id="A0A8T2JLK4"/>
<keyword evidence="1" id="KW-0677">Repeat</keyword>
<dbReference type="InterPro" id="IPR015943">
    <property type="entry name" value="WD40/YVTN_repeat-like_dom_sf"/>
</dbReference>
<dbReference type="OrthoDB" id="20669at2759"/>
<accession>A0A8T2JLK4</accession>
<dbReference type="InterPro" id="IPR042411">
    <property type="entry name" value="WDR27"/>
</dbReference>
<dbReference type="EMBL" id="JAACNH010000004">
    <property type="protein sequence ID" value="KAG8444357.1"/>
    <property type="molecule type" value="Genomic_DNA"/>
</dbReference>
<protein>
    <submittedName>
        <fullName evidence="2">Uncharacterized protein</fullName>
    </submittedName>
</protein>
<dbReference type="SUPFAM" id="SSF50978">
    <property type="entry name" value="WD40 repeat-like"/>
    <property type="match status" value="1"/>
</dbReference>
<evidence type="ECO:0000313" key="2">
    <source>
        <dbReference type="EMBL" id="KAG8444357.1"/>
    </source>
</evidence>
<proteinExistence type="predicted"/>
<dbReference type="Gene3D" id="2.130.10.10">
    <property type="entry name" value="YVTN repeat-like/Quinoprotein amine dehydrogenase"/>
    <property type="match status" value="1"/>
</dbReference>
<dbReference type="PANTHER" id="PTHR44525">
    <property type="entry name" value="WD REPEAT-CONTAINING PROTEIN 27"/>
    <property type="match status" value="1"/>
</dbReference>
<comment type="caution">
    <text evidence="2">The sequence shown here is derived from an EMBL/GenBank/DDBJ whole genome shotgun (WGS) entry which is preliminary data.</text>
</comment>
<gene>
    <name evidence="2" type="ORF">GDO86_009518</name>
</gene>
<name>A0A8T2JLK4_9PIPI</name>
<dbReference type="PANTHER" id="PTHR44525:SF1">
    <property type="entry name" value="WD REPEAT-CONTAINING PROTEIN 27"/>
    <property type="match status" value="1"/>
</dbReference>
<evidence type="ECO:0000313" key="3">
    <source>
        <dbReference type="Proteomes" id="UP000812440"/>
    </source>
</evidence>
<keyword evidence="3" id="KW-1185">Reference proteome</keyword>
<organism evidence="2 3">
    <name type="scientific">Hymenochirus boettgeri</name>
    <name type="common">Congo dwarf clawed frog</name>
    <dbReference type="NCBI Taxonomy" id="247094"/>
    <lineage>
        <taxon>Eukaryota</taxon>
        <taxon>Metazoa</taxon>
        <taxon>Chordata</taxon>
        <taxon>Craniata</taxon>
        <taxon>Vertebrata</taxon>
        <taxon>Euteleostomi</taxon>
        <taxon>Amphibia</taxon>
        <taxon>Batrachia</taxon>
        <taxon>Anura</taxon>
        <taxon>Pipoidea</taxon>
        <taxon>Pipidae</taxon>
        <taxon>Pipinae</taxon>
        <taxon>Hymenochirus</taxon>
    </lineage>
</organism>
<dbReference type="InterPro" id="IPR036322">
    <property type="entry name" value="WD40_repeat_dom_sf"/>
</dbReference>
<reference evidence="2" key="1">
    <citation type="thesis" date="2020" institute="ProQuest LLC" country="789 East Eisenhower Parkway, Ann Arbor, MI, USA">
        <title>Comparative Genomics and Chromosome Evolution.</title>
        <authorList>
            <person name="Mudd A.B."/>
        </authorList>
    </citation>
    <scope>NUCLEOTIDE SEQUENCE</scope>
    <source>
        <strain evidence="2">Female2</strain>
        <tissue evidence="2">Blood</tissue>
    </source>
</reference>